<proteinExistence type="predicted"/>
<keyword evidence="3" id="KW-1185">Reference proteome</keyword>
<evidence type="ECO:0000313" key="3">
    <source>
        <dbReference type="Proteomes" id="UP001642502"/>
    </source>
</evidence>
<evidence type="ECO:0000256" key="1">
    <source>
        <dbReference type="SAM" id="MobiDB-lite"/>
    </source>
</evidence>
<gene>
    <name evidence="2" type="ORF">SEPCBS119000_005279</name>
</gene>
<feature type="region of interest" description="Disordered" evidence="1">
    <location>
        <begin position="34"/>
        <end position="80"/>
    </location>
</feature>
<dbReference type="EMBL" id="CAWUON010000096">
    <property type="protein sequence ID" value="CAK7272734.1"/>
    <property type="molecule type" value="Genomic_DNA"/>
</dbReference>
<dbReference type="Proteomes" id="UP001642502">
    <property type="component" value="Unassembled WGS sequence"/>
</dbReference>
<name>A0ABP0DWY3_9PEZI</name>
<comment type="caution">
    <text evidence="2">The sequence shown here is derived from an EMBL/GenBank/DDBJ whole genome shotgun (WGS) entry which is preliminary data.</text>
</comment>
<accession>A0ABP0DWY3</accession>
<sequence>MALIFQPGTGQMDDEALKEYLTESVEKERARLKTRALTKKQLISPAAKEDAESPGSRRKSNPRFQERSPPPPFSADASSGCQGGRRFFDWHAVFRAAARHIRKELGRTDRAKG</sequence>
<evidence type="ECO:0000313" key="2">
    <source>
        <dbReference type="EMBL" id="CAK7272734.1"/>
    </source>
</evidence>
<organism evidence="2 3">
    <name type="scientific">Sporothrix epigloea</name>
    <dbReference type="NCBI Taxonomy" id="1892477"/>
    <lineage>
        <taxon>Eukaryota</taxon>
        <taxon>Fungi</taxon>
        <taxon>Dikarya</taxon>
        <taxon>Ascomycota</taxon>
        <taxon>Pezizomycotina</taxon>
        <taxon>Sordariomycetes</taxon>
        <taxon>Sordariomycetidae</taxon>
        <taxon>Ophiostomatales</taxon>
        <taxon>Ophiostomataceae</taxon>
        <taxon>Sporothrix</taxon>
    </lineage>
</organism>
<reference evidence="2 3" key="1">
    <citation type="submission" date="2024-01" db="EMBL/GenBank/DDBJ databases">
        <authorList>
            <person name="Allen C."/>
            <person name="Tagirdzhanova G."/>
        </authorList>
    </citation>
    <scope>NUCLEOTIDE SEQUENCE [LARGE SCALE GENOMIC DNA]</scope>
    <source>
        <strain evidence="2 3">CBS 119000</strain>
    </source>
</reference>
<protein>
    <submittedName>
        <fullName evidence="2">Uncharacterized protein</fullName>
    </submittedName>
</protein>